<evidence type="ECO:0000256" key="12">
    <source>
        <dbReference type="ARBA" id="ARBA00022993"/>
    </source>
</evidence>
<comment type="catalytic activity">
    <reaction evidence="1 14 15">
        <text>(R)-pantothenate + ATP = (R)-4'-phosphopantothenate + ADP + H(+)</text>
        <dbReference type="Rhea" id="RHEA:16373"/>
        <dbReference type="ChEBI" id="CHEBI:10986"/>
        <dbReference type="ChEBI" id="CHEBI:15378"/>
        <dbReference type="ChEBI" id="CHEBI:29032"/>
        <dbReference type="ChEBI" id="CHEBI:30616"/>
        <dbReference type="ChEBI" id="CHEBI:456216"/>
        <dbReference type="EC" id="2.7.1.33"/>
    </reaction>
</comment>
<dbReference type="SUPFAM" id="SSF52540">
    <property type="entry name" value="P-loop containing nucleoside triphosphate hydrolases"/>
    <property type="match status" value="1"/>
</dbReference>
<keyword evidence="10 14" id="KW-0418">Kinase</keyword>
<keyword evidence="8 14" id="KW-0808">Transferase</keyword>
<feature type="binding site" evidence="14">
    <location>
        <begin position="91"/>
        <end position="98"/>
    </location>
    <ligand>
        <name>ATP</name>
        <dbReference type="ChEBI" id="CHEBI:30616"/>
    </ligand>
</feature>
<dbReference type="GO" id="GO:0005524">
    <property type="term" value="F:ATP binding"/>
    <property type="evidence" value="ECO:0007669"/>
    <property type="project" value="UniProtKB-UniRule"/>
</dbReference>
<dbReference type="Gene3D" id="3.40.50.300">
    <property type="entry name" value="P-loop containing nucleotide triphosphate hydrolases"/>
    <property type="match status" value="1"/>
</dbReference>
<keyword evidence="9 14" id="KW-0547">Nucleotide-binding</keyword>
<evidence type="ECO:0000256" key="10">
    <source>
        <dbReference type="ARBA" id="ARBA00022777"/>
    </source>
</evidence>
<sequence>MIHDLLNFKRISRSNWQQLHRTKPLLLTLDELESLRSLNDKIDLNDVKDIYLPLINLIKIYKKASDDLSFSKSLFLQDDLYQHPFIIGVSGSVAVGKSTTSRLLQLLLSRSHPDTRVELVTTDGFLYPNQQLVEKGILNRKGFPESYDMPKLLNFLDAIKTNGTASIPIYSHEIYDIVPDQLQTIEAPDFLIVEGINVFQNPQNEHLYMTDYFDFSIYIDASVEHIESWYLERFSKLLTIAEKDPNNYYHRFTQLPHNEVLDIARDTWKTINLVNLQDYIEPSRNRADVILHKSANHKIDEIYLKK</sequence>
<dbReference type="CDD" id="cd02025">
    <property type="entry name" value="PanK"/>
    <property type="match status" value="1"/>
</dbReference>
<organism evidence="17 18">
    <name type="scientific">Streptococcus acidominimus</name>
    <dbReference type="NCBI Taxonomy" id="1326"/>
    <lineage>
        <taxon>Bacteria</taxon>
        <taxon>Bacillati</taxon>
        <taxon>Bacillota</taxon>
        <taxon>Bacilli</taxon>
        <taxon>Lactobacillales</taxon>
        <taxon>Streptococcaceae</taxon>
        <taxon>Streptococcus</taxon>
    </lineage>
</organism>
<dbReference type="GO" id="GO:0004594">
    <property type="term" value="F:pantothenate kinase activity"/>
    <property type="evidence" value="ECO:0007669"/>
    <property type="project" value="UniProtKB-UniRule"/>
</dbReference>
<comment type="similarity">
    <text evidence="4 14 15">Belongs to the prokaryotic pantothenate kinase family.</text>
</comment>
<feature type="domain" description="Phosphoribulokinase/uridine kinase" evidence="16">
    <location>
        <begin position="86"/>
        <end position="232"/>
    </location>
</feature>
<dbReference type="PANTHER" id="PTHR10285">
    <property type="entry name" value="URIDINE KINASE"/>
    <property type="match status" value="1"/>
</dbReference>
<accession>A0A239X1I0</accession>
<gene>
    <name evidence="14 17" type="primary">coaA</name>
    <name evidence="17" type="ORF">SAMEA4504048_01178</name>
</gene>
<dbReference type="Pfam" id="PF00485">
    <property type="entry name" value="PRK"/>
    <property type="match status" value="1"/>
</dbReference>
<comment type="pathway">
    <text evidence="3 14 15">Cofactor biosynthesis; coenzyme A biosynthesis; CoA from (R)-pantothenate: step 1/5.</text>
</comment>
<keyword evidence="11 14" id="KW-0067">ATP-binding</keyword>
<proteinExistence type="inferred from homology"/>
<dbReference type="InterPro" id="IPR004566">
    <property type="entry name" value="PanK"/>
</dbReference>
<dbReference type="RefSeq" id="WP_017769148.1">
    <property type="nucleotide sequence ID" value="NZ_LT906454.1"/>
</dbReference>
<dbReference type="HAMAP" id="MF_00215">
    <property type="entry name" value="Pantothen_kinase_1"/>
    <property type="match status" value="1"/>
</dbReference>
<reference evidence="17 18" key="1">
    <citation type="submission" date="2017-06" db="EMBL/GenBank/DDBJ databases">
        <authorList>
            <consortium name="Pathogen Informatics"/>
        </authorList>
    </citation>
    <scope>NUCLEOTIDE SEQUENCE [LARGE SCALE GENOMIC DNA]</scope>
    <source>
        <strain evidence="17 18">NCTC11291</strain>
    </source>
</reference>
<dbReference type="UniPathway" id="UPA00241">
    <property type="reaction ID" value="UER00352"/>
</dbReference>
<comment type="subcellular location">
    <subcellularLocation>
        <location evidence="2 14 15">Cytoplasm</location>
    </subcellularLocation>
</comment>
<dbReference type="Proteomes" id="UP000215144">
    <property type="component" value="Chromosome 1"/>
</dbReference>
<evidence type="ECO:0000256" key="14">
    <source>
        <dbReference type="HAMAP-Rule" id="MF_00215"/>
    </source>
</evidence>
<evidence type="ECO:0000259" key="16">
    <source>
        <dbReference type="Pfam" id="PF00485"/>
    </source>
</evidence>
<dbReference type="KEGG" id="saco:SAME_01178"/>
<protein>
    <recommendedName>
        <fullName evidence="6 14">Pantothenate kinase</fullName>
        <ecNumber evidence="5 14">2.7.1.33</ecNumber>
    </recommendedName>
    <alternativeName>
        <fullName evidence="13 14">Pantothenic acid kinase</fullName>
    </alternativeName>
</protein>
<dbReference type="GO" id="GO:0015937">
    <property type="term" value="P:coenzyme A biosynthetic process"/>
    <property type="evidence" value="ECO:0007669"/>
    <property type="project" value="UniProtKB-UniRule"/>
</dbReference>
<evidence type="ECO:0000256" key="6">
    <source>
        <dbReference type="ARBA" id="ARBA00015080"/>
    </source>
</evidence>
<dbReference type="InterPro" id="IPR027417">
    <property type="entry name" value="P-loop_NTPase"/>
</dbReference>
<dbReference type="EMBL" id="LT906454">
    <property type="protein sequence ID" value="SNV40512.1"/>
    <property type="molecule type" value="Genomic_DNA"/>
</dbReference>
<dbReference type="AlphaFoldDB" id="A0A239X1I0"/>
<dbReference type="GO" id="GO:0005737">
    <property type="term" value="C:cytoplasm"/>
    <property type="evidence" value="ECO:0007669"/>
    <property type="project" value="UniProtKB-SubCell"/>
</dbReference>
<evidence type="ECO:0000313" key="18">
    <source>
        <dbReference type="Proteomes" id="UP000215144"/>
    </source>
</evidence>
<keyword evidence="12 14" id="KW-0173">Coenzyme A biosynthesis</keyword>
<evidence type="ECO:0000256" key="2">
    <source>
        <dbReference type="ARBA" id="ARBA00004496"/>
    </source>
</evidence>
<dbReference type="PIRSF" id="PIRSF000545">
    <property type="entry name" value="Pantothenate_kin"/>
    <property type="match status" value="1"/>
</dbReference>
<evidence type="ECO:0000256" key="3">
    <source>
        <dbReference type="ARBA" id="ARBA00005225"/>
    </source>
</evidence>
<evidence type="ECO:0000256" key="1">
    <source>
        <dbReference type="ARBA" id="ARBA00001206"/>
    </source>
</evidence>
<dbReference type="NCBIfam" id="TIGR00554">
    <property type="entry name" value="panK_bact"/>
    <property type="match status" value="1"/>
</dbReference>
<evidence type="ECO:0000256" key="11">
    <source>
        <dbReference type="ARBA" id="ARBA00022840"/>
    </source>
</evidence>
<name>A0A239X1I0_STRAI</name>
<evidence type="ECO:0000256" key="7">
    <source>
        <dbReference type="ARBA" id="ARBA00022490"/>
    </source>
</evidence>
<keyword evidence="7 14" id="KW-0963">Cytoplasm</keyword>
<evidence type="ECO:0000256" key="8">
    <source>
        <dbReference type="ARBA" id="ARBA00022679"/>
    </source>
</evidence>
<evidence type="ECO:0000256" key="5">
    <source>
        <dbReference type="ARBA" id="ARBA00012102"/>
    </source>
</evidence>
<evidence type="ECO:0000256" key="9">
    <source>
        <dbReference type="ARBA" id="ARBA00022741"/>
    </source>
</evidence>
<dbReference type="EC" id="2.7.1.33" evidence="5 14"/>
<dbReference type="OrthoDB" id="1550976at2"/>
<evidence type="ECO:0000313" key="17">
    <source>
        <dbReference type="EMBL" id="SNV40512.1"/>
    </source>
</evidence>
<evidence type="ECO:0000256" key="13">
    <source>
        <dbReference type="ARBA" id="ARBA00032866"/>
    </source>
</evidence>
<evidence type="ECO:0000256" key="15">
    <source>
        <dbReference type="RuleBase" id="RU003530"/>
    </source>
</evidence>
<evidence type="ECO:0000256" key="4">
    <source>
        <dbReference type="ARBA" id="ARBA00006087"/>
    </source>
</evidence>
<dbReference type="InterPro" id="IPR006083">
    <property type="entry name" value="PRK/URK"/>
</dbReference>